<feature type="domain" description="Rad50/SbcC-type AAA" evidence="2">
    <location>
        <begin position="6"/>
        <end position="196"/>
    </location>
</feature>
<proteinExistence type="predicted"/>
<evidence type="ECO:0000256" key="1">
    <source>
        <dbReference type="SAM" id="Coils"/>
    </source>
</evidence>
<dbReference type="PANTHER" id="PTHR32114">
    <property type="entry name" value="ABC TRANSPORTER ABCH.3"/>
    <property type="match status" value="1"/>
</dbReference>
<dbReference type="RefSeq" id="WP_301371014.1">
    <property type="nucleotide sequence ID" value="NZ_JAQJJF010000016.1"/>
</dbReference>
<feature type="coiled-coil region" evidence="1">
    <location>
        <begin position="294"/>
        <end position="394"/>
    </location>
</feature>
<reference evidence="3" key="1">
    <citation type="journal article" date="2023" name="Microorganisms">
        <title>Genomic Characterization of Arcobacter butzleri Strains Isolated from Various Sources in Lithuania.</title>
        <authorList>
            <person name="Uljanovas D."/>
            <person name="Golz G."/>
            <person name="Fleischmann S."/>
            <person name="Kudirkiene E."/>
            <person name="Kasetiene N."/>
            <person name="Grineviciene A."/>
            <person name="Tamuleviciene E."/>
            <person name="Aksomaitiene J."/>
            <person name="Alter T."/>
            <person name="Malakauskas M."/>
        </authorList>
    </citation>
    <scope>NUCLEOTIDE SEQUENCE</scope>
    <source>
        <strain evidence="3">S41</strain>
    </source>
</reference>
<feature type="coiled-coil region" evidence="1">
    <location>
        <begin position="973"/>
        <end position="1028"/>
    </location>
</feature>
<dbReference type="Proteomes" id="UP001170364">
    <property type="component" value="Unassembled WGS sequence"/>
</dbReference>
<evidence type="ECO:0000313" key="3">
    <source>
        <dbReference type="EMBL" id="MDN5124195.1"/>
    </source>
</evidence>
<feature type="coiled-coil region" evidence="1">
    <location>
        <begin position="505"/>
        <end position="563"/>
    </location>
</feature>
<feature type="coiled-coil region" evidence="1">
    <location>
        <begin position="619"/>
        <end position="759"/>
    </location>
</feature>
<feature type="coiled-coil region" evidence="1">
    <location>
        <begin position="865"/>
        <end position="899"/>
    </location>
</feature>
<keyword evidence="1" id="KW-0175">Coiled coil</keyword>
<dbReference type="Pfam" id="PF13558">
    <property type="entry name" value="SbcC_Walker_B"/>
    <property type="match status" value="1"/>
</dbReference>
<feature type="coiled-coil region" evidence="1">
    <location>
        <begin position="240"/>
        <end position="267"/>
    </location>
</feature>
<dbReference type="GO" id="GO:0006302">
    <property type="term" value="P:double-strand break repair"/>
    <property type="evidence" value="ECO:0007669"/>
    <property type="project" value="InterPro"/>
</dbReference>
<sequence length="1200" mass="138720">MKILKIKSLNINSLKGEFEVDFEKFLKDESLFAITGPTGAGKSTILDVITCALYGRTARLSNPNELMSRHTKECFCEVEFEIKDKVYRSSWSQKRKKEGSKDEFPTAKMEIVDLQKNGILESGISKVPNVVEELSGLDFDRFIQSMMLAQGSFDAFLKAKENERSSLLEKITGTQIYKQISQEIYQTYTRKNDEIKLDENLLGNIELLSNEVVAEKTLILNNSKTQKLELDTKGNELKKVINWLENVQKLEADNTKYIEEFEQITLEKENKKEDFVKLDLANKALNVQPIYQEKNYLTQIINQDKEKLEKLQKELEDLKQLLQSKTNESLKTKDELDKEKISFEENSKKLQEVRTLQTKIESKLQNIKELENKISSQNEQKIKLNEDLKVLKINQEKIDNELKTINVYLIKNKNDESLKEEISLISKNVNDYKDVLKLLKQIEEKLQNNSLDEKTLQDSFSKAKKEFDEIKVLFDAKDKEYKELELQTSSFNQKEVNNRDRLKSIDKLITSIDEYKRLLESILKEENIIFSSKDESKTIKTNIEEKTKLINEIQTHIQTLNDKREAELLIAKYESDRVNLKEGEECFLCGSKEHPFVDHKISINVDETTSIIAQKKQIFDEENRVLRTIELNLSKLETKIESSILELNKLSKSKEDIEQVFSSLNFILTDDSKTNLEEEKHLLEEEKHLLEEELKNIIKTRDEKEKVLAQRDNLQKELNTKQTLVSQNEQELYKLKSSIEQSQNEQTQNISKKQTLEEELSKVYSKYELIFDEKFEENFRNLEVKKDSFIKNETLKKELDIKLQSLIVQLKEFDTKIISIESSLKTDIEQLSKISNETKYLQIQSKAILDVSDLNIFEKEITSKFNTINEKYNSLLKELVNLNSKNESVNTQINELNQKQISDNTKLEETKQKFNKALVENSFTSKEEFEKALLPKELREELSFVCKALEEKYTQIQTLKIDTAKKLSEQKELNLTDKELQTLNDQLKELQTTIDELQKSIGSLEKELEINAINNKKHEDKIKELEKKKEAFKVWIKLNEMIGSASGDKFAKFAQGITLDQLIYLANKHLQILSPRYELQRSSDSSKLLEIEIIDGFQGDVVRPVSTLSGGESFIVSLSLALGLSALASQKISIDSLFLDEGFGTLDSDSLELALNALNQLQSSGKMVGVISHVEALKERIPLQIRVMPKGDGTSILDLN</sequence>
<comment type="caution">
    <text evidence="3">The sequence shown here is derived from an EMBL/GenBank/DDBJ whole genome shotgun (WGS) entry which is preliminary data.</text>
</comment>
<evidence type="ECO:0000259" key="2">
    <source>
        <dbReference type="Pfam" id="PF13476"/>
    </source>
</evidence>
<dbReference type="GO" id="GO:0016887">
    <property type="term" value="F:ATP hydrolysis activity"/>
    <property type="evidence" value="ECO:0007669"/>
    <property type="project" value="InterPro"/>
</dbReference>
<evidence type="ECO:0000313" key="4">
    <source>
        <dbReference type="Proteomes" id="UP001170364"/>
    </source>
</evidence>
<dbReference type="AlphaFoldDB" id="A0AAW7QEF3"/>
<dbReference type="InterPro" id="IPR027417">
    <property type="entry name" value="P-loop_NTPase"/>
</dbReference>
<name>A0AAW7QEF3_9BACT</name>
<protein>
    <submittedName>
        <fullName evidence="3">SbcC/MukB-like Walker B domain-containing protein</fullName>
    </submittedName>
</protein>
<dbReference type="InterPro" id="IPR038729">
    <property type="entry name" value="Rad50/SbcC_AAA"/>
</dbReference>
<accession>A0AAW7QEF3</accession>
<organism evidence="3 4">
    <name type="scientific">Aliarcobacter butzleri</name>
    <dbReference type="NCBI Taxonomy" id="28197"/>
    <lineage>
        <taxon>Bacteria</taxon>
        <taxon>Pseudomonadati</taxon>
        <taxon>Campylobacterota</taxon>
        <taxon>Epsilonproteobacteria</taxon>
        <taxon>Campylobacterales</taxon>
        <taxon>Arcobacteraceae</taxon>
        <taxon>Aliarcobacter</taxon>
    </lineage>
</organism>
<reference evidence="3" key="2">
    <citation type="submission" date="2023-01" db="EMBL/GenBank/DDBJ databases">
        <authorList>
            <person name="Uljanovas D."/>
        </authorList>
    </citation>
    <scope>NUCLEOTIDE SEQUENCE</scope>
    <source>
        <strain evidence="3">S41</strain>
    </source>
</reference>
<dbReference type="Gene3D" id="3.40.50.300">
    <property type="entry name" value="P-loop containing nucleotide triphosphate hydrolases"/>
    <property type="match status" value="2"/>
</dbReference>
<dbReference type="PANTHER" id="PTHR32114:SF2">
    <property type="entry name" value="ABC TRANSPORTER ABCH.3"/>
    <property type="match status" value="1"/>
</dbReference>
<dbReference type="EMBL" id="JAQJJG010000012">
    <property type="protein sequence ID" value="MDN5124195.1"/>
    <property type="molecule type" value="Genomic_DNA"/>
</dbReference>
<dbReference type="SUPFAM" id="SSF52540">
    <property type="entry name" value="P-loop containing nucleoside triphosphate hydrolases"/>
    <property type="match status" value="1"/>
</dbReference>
<dbReference type="Pfam" id="PF13476">
    <property type="entry name" value="AAA_23"/>
    <property type="match status" value="1"/>
</dbReference>
<gene>
    <name evidence="3" type="ORF">PJV93_09785</name>
</gene>